<reference evidence="7 8" key="1">
    <citation type="submission" date="2016-07" db="EMBL/GenBank/DDBJ databases">
        <title>Draft genome of the white-rot fungus Obba rivulosa 3A-2.</title>
        <authorList>
            <consortium name="DOE Joint Genome Institute"/>
            <person name="Miettinen O."/>
            <person name="Riley R."/>
            <person name="Acob R."/>
            <person name="Barry K."/>
            <person name="Cullen D."/>
            <person name="De Vries R."/>
            <person name="Hainaut M."/>
            <person name="Hatakka A."/>
            <person name="Henrissat B."/>
            <person name="Hilden K."/>
            <person name="Kuo R."/>
            <person name="Labutti K."/>
            <person name="Lipzen A."/>
            <person name="Makela M.R."/>
            <person name="Sandor L."/>
            <person name="Spatafora J.W."/>
            <person name="Grigoriev I.V."/>
            <person name="Hibbett D.S."/>
        </authorList>
    </citation>
    <scope>NUCLEOTIDE SEQUENCE [LARGE SCALE GENOMIC DNA]</scope>
    <source>
        <strain evidence="7 8">3A-2</strain>
    </source>
</reference>
<dbReference type="InterPro" id="IPR047134">
    <property type="entry name" value="RNF4"/>
</dbReference>
<sequence>MHPTGPTRTFEYASVSGSSDAVGSVLSLTSSLESMASTMVQPSLSPDEPPNGEEASSHAGTGSIATFALACNLMSRGLDVIPPSAPSLVCHDAGHGSSVSAQGEPAEYPNGATEPSAGNPIVPEDTPCGASQTPAGHQYSAPAGGCTNKPRAASTAADSTTSGHVPTAQSQPAPMATAVKQLLWHCRLCLQDPCHEPTATICGHIFCHKCIVNELGRNRACPVCKRVMLVRLQVEEF</sequence>
<dbReference type="PROSITE" id="PS00518">
    <property type="entry name" value="ZF_RING_1"/>
    <property type="match status" value="1"/>
</dbReference>
<dbReference type="Proteomes" id="UP000250043">
    <property type="component" value="Unassembled WGS sequence"/>
</dbReference>
<dbReference type="GO" id="GO:0008270">
    <property type="term" value="F:zinc ion binding"/>
    <property type="evidence" value="ECO:0007669"/>
    <property type="project" value="UniProtKB-KW"/>
</dbReference>
<dbReference type="InterPro" id="IPR013083">
    <property type="entry name" value="Znf_RING/FYVE/PHD"/>
</dbReference>
<accession>A0A8E2ARP7</accession>
<dbReference type="PANTHER" id="PTHR23041">
    <property type="entry name" value="RING FINGER DOMAIN-CONTAINING"/>
    <property type="match status" value="1"/>
</dbReference>
<evidence type="ECO:0000256" key="5">
    <source>
        <dbReference type="SAM" id="MobiDB-lite"/>
    </source>
</evidence>
<feature type="region of interest" description="Disordered" evidence="5">
    <location>
        <begin position="94"/>
        <end position="172"/>
    </location>
</feature>
<dbReference type="SMART" id="SM00184">
    <property type="entry name" value="RING"/>
    <property type="match status" value="1"/>
</dbReference>
<evidence type="ECO:0000313" key="8">
    <source>
        <dbReference type="Proteomes" id="UP000250043"/>
    </source>
</evidence>
<evidence type="ECO:0000259" key="6">
    <source>
        <dbReference type="PROSITE" id="PS50089"/>
    </source>
</evidence>
<evidence type="ECO:0000256" key="2">
    <source>
        <dbReference type="ARBA" id="ARBA00022771"/>
    </source>
</evidence>
<organism evidence="7 8">
    <name type="scientific">Obba rivulosa</name>
    <dbReference type="NCBI Taxonomy" id="1052685"/>
    <lineage>
        <taxon>Eukaryota</taxon>
        <taxon>Fungi</taxon>
        <taxon>Dikarya</taxon>
        <taxon>Basidiomycota</taxon>
        <taxon>Agaricomycotina</taxon>
        <taxon>Agaricomycetes</taxon>
        <taxon>Polyporales</taxon>
        <taxon>Gelatoporiaceae</taxon>
        <taxon>Obba</taxon>
    </lineage>
</organism>
<dbReference type="PANTHER" id="PTHR23041:SF78">
    <property type="entry name" value="E3 UBIQUITIN-PROTEIN LIGASE RNF4"/>
    <property type="match status" value="1"/>
</dbReference>
<feature type="compositionally biased region" description="Low complexity" evidence="5">
    <location>
        <begin position="152"/>
        <end position="162"/>
    </location>
</feature>
<dbReference type="OrthoDB" id="6333297at2759"/>
<dbReference type="InterPro" id="IPR017907">
    <property type="entry name" value="Znf_RING_CS"/>
</dbReference>
<evidence type="ECO:0000313" key="7">
    <source>
        <dbReference type="EMBL" id="OCH87140.1"/>
    </source>
</evidence>
<dbReference type="EMBL" id="KV722497">
    <property type="protein sequence ID" value="OCH87140.1"/>
    <property type="molecule type" value="Genomic_DNA"/>
</dbReference>
<evidence type="ECO:0000256" key="1">
    <source>
        <dbReference type="ARBA" id="ARBA00022723"/>
    </source>
</evidence>
<dbReference type="PROSITE" id="PS50089">
    <property type="entry name" value="ZF_RING_2"/>
    <property type="match status" value="1"/>
</dbReference>
<protein>
    <recommendedName>
        <fullName evidence="6">RING-type domain-containing protein</fullName>
    </recommendedName>
</protein>
<evidence type="ECO:0000256" key="4">
    <source>
        <dbReference type="PROSITE-ProRule" id="PRU00175"/>
    </source>
</evidence>
<dbReference type="AlphaFoldDB" id="A0A8E2ARP7"/>
<dbReference type="InterPro" id="IPR018957">
    <property type="entry name" value="Znf_C3HC4_RING-type"/>
</dbReference>
<dbReference type="InterPro" id="IPR001841">
    <property type="entry name" value="Znf_RING"/>
</dbReference>
<evidence type="ECO:0000256" key="3">
    <source>
        <dbReference type="ARBA" id="ARBA00022833"/>
    </source>
</evidence>
<dbReference type="SUPFAM" id="SSF57850">
    <property type="entry name" value="RING/U-box"/>
    <property type="match status" value="1"/>
</dbReference>
<name>A0A8E2ARP7_9APHY</name>
<dbReference type="Pfam" id="PF00097">
    <property type="entry name" value="zf-C3HC4"/>
    <property type="match status" value="1"/>
</dbReference>
<feature type="domain" description="RING-type" evidence="6">
    <location>
        <begin position="186"/>
        <end position="225"/>
    </location>
</feature>
<gene>
    <name evidence="7" type="ORF">OBBRIDRAFT_176751</name>
</gene>
<keyword evidence="3" id="KW-0862">Zinc</keyword>
<feature type="compositionally biased region" description="Polar residues" evidence="5">
    <location>
        <begin position="163"/>
        <end position="172"/>
    </location>
</feature>
<keyword evidence="2 4" id="KW-0863">Zinc-finger</keyword>
<proteinExistence type="predicted"/>
<keyword evidence="1" id="KW-0479">Metal-binding</keyword>
<dbReference type="Gene3D" id="3.30.40.10">
    <property type="entry name" value="Zinc/RING finger domain, C3HC4 (zinc finger)"/>
    <property type="match status" value="1"/>
</dbReference>
<keyword evidence="8" id="KW-1185">Reference proteome</keyword>
<feature type="region of interest" description="Disordered" evidence="5">
    <location>
        <begin position="37"/>
        <end position="59"/>
    </location>
</feature>